<dbReference type="PANTHER" id="PTHR11118:SF1">
    <property type="entry name" value="RNA-SPLICING LIGASE RTCB HOMOLOG"/>
    <property type="match status" value="1"/>
</dbReference>
<dbReference type="PANTHER" id="PTHR11118">
    <property type="entry name" value="RNA-SPLICING LIGASE RTCB HOMOLOG"/>
    <property type="match status" value="1"/>
</dbReference>
<keyword evidence="6 11" id="KW-0342">GTP-binding</keyword>
<dbReference type="FunFam" id="3.90.1860.10:FF:000001">
    <property type="entry name" value="tRNA-splicing ligase RtcB homolog"/>
    <property type="match status" value="1"/>
</dbReference>
<dbReference type="Gene3D" id="3.90.1860.10">
    <property type="entry name" value="tRNA-splicing ligase RtcB"/>
    <property type="match status" value="1"/>
</dbReference>
<evidence type="ECO:0000313" key="14">
    <source>
        <dbReference type="EMBL" id="TYB32031.1"/>
    </source>
</evidence>
<name>A0A5D0MKG5_9BACT</name>
<evidence type="ECO:0000256" key="3">
    <source>
        <dbReference type="ARBA" id="ARBA00022723"/>
    </source>
</evidence>
<evidence type="ECO:0000256" key="9">
    <source>
        <dbReference type="ARBA" id="ARBA00049514"/>
    </source>
</evidence>
<dbReference type="GO" id="GO:0046872">
    <property type="term" value="F:metal ion binding"/>
    <property type="evidence" value="ECO:0007669"/>
    <property type="project" value="UniProtKB-UniRule"/>
</dbReference>
<feature type="binding site" evidence="11">
    <location>
        <position position="386"/>
    </location>
    <ligand>
        <name>GMP</name>
        <dbReference type="ChEBI" id="CHEBI:58115"/>
    </ligand>
</feature>
<dbReference type="GO" id="GO:0006396">
    <property type="term" value="P:RNA processing"/>
    <property type="evidence" value="ECO:0007669"/>
    <property type="project" value="InterPro"/>
</dbReference>
<evidence type="ECO:0000256" key="6">
    <source>
        <dbReference type="ARBA" id="ARBA00023134"/>
    </source>
</evidence>
<evidence type="ECO:0000256" key="4">
    <source>
        <dbReference type="ARBA" id="ARBA00022741"/>
    </source>
</evidence>
<evidence type="ECO:0000313" key="15">
    <source>
        <dbReference type="Proteomes" id="UP000324143"/>
    </source>
</evidence>
<comment type="caution">
    <text evidence="14">The sequence shown here is derived from an EMBL/GenBank/DDBJ whole genome shotgun (WGS) entry which is preliminary data.</text>
</comment>
<feature type="binding site" evidence="11">
    <location>
        <begin position="379"/>
        <end position="382"/>
    </location>
    <ligand>
        <name>GMP</name>
        <dbReference type="ChEBI" id="CHEBI:58115"/>
    </ligand>
</feature>
<gene>
    <name evidence="13" type="primary">rtcB</name>
    <name evidence="14" type="ORF">FXF47_01035</name>
</gene>
<dbReference type="EC" id="6.5.1.-" evidence="13"/>
<evidence type="ECO:0000256" key="13">
    <source>
        <dbReference type="RuleBase" id="RU371113"/>
    </source>
</evidence>
<feature type="binding site" evidence="12">
    <location>
        <position position="330"/>
    </location>
    <ligand>
        <name>Mn(2+)</name>
        <dbReference type="ChEBI" id="CHEBI:29035"/>
        <label>2</label>
    </ligand>
</feature>
<keyword evidence="5" id="KW-0692">RNA repair</keyword>
<dbReference type="PROSITE" id="PS01288">
    <property type="entry name" value="UPF0027"/>
    <property type="match status" value="1"/>
</dbReference>
<dbReference type="InterPro" id="IPR001233">
    <property type="entry name" value="RtcB"/>
</dbReference>
<dbReference type="GO" id="GO:0170057">
    <property type="term" value="F:RNA ligase (GTP) activity"/>
    <property type="evidence" value="ECO:0007669"/>
    <property type="project" value="UniProtKB-EC"/>
</dbReference>
<sequence>MAKKITYNKIDENLYEIPEDFEKGMNVPARFYASRNTLGIITNDNSLNQLINVAKLPGIIKYALAMPDIHQGYGFPIGGVAAFDYDGGLISPGGVGYDINCGVRLLKSNLQKEEVQNHIKDLTSMIYYSCPTGTGKGACVNVSEKELRKILQNGAGWAVKNNYGDSRDLDYIEDNGQLTADDSYVSKRAIERGKYQVGSLGSGNHFLEIGYVESIYNRKLAQIYGVRENDVVVQIHCGSRGFGHQVCTDYLKKLSSYINKNNINLPDRQLVYASIHSEEGKGYFNAMNAAANYAFNNRQVLTHYVRRSFEKSLKVLKKPVHLDLIYDITHNIAKIESHTINGKKKKLIVHRKGATRAFGPNHEAIPDKYKNSGQPILVPGSMGTYSYLLAGTEKAMQDTFGSSCHGAGRTMSRTQARKSFGANKLILQLSKKDIHLQAKSKKGVSEEAPGAYKNVNDVVNILNSSGLVEKVARLRPMAVIKG</sequence>
<comment type="cofactor">
    <cofactor evidence="12 13">
        <name>Mn(2+)</name>
        <dbReference type="ChEBI" id="CHEBI:29035"/>
    </cofactor>
    <text evidence="12 13">Binds 2 manganese ions per subunit.</text>
</comment>
<feature type="binding site" evidence="11">
    <location>
        <begin position="405"/>
        <end position="408"/>
    </location>
    <ligand>
        <name>GMP</name>
        <dbReference type="ChEBI" id="CHEBI:58115"/>
    </ligand>
</feature>
<dbReference type="EMBL" id="VSIX01000010">
    <property type="protein sequence ID" value="TYB32031.1"/>
    <property type="molecule type" value="Genomic_DNA"/>
</dbReference>
<dbReference type="Pfam" id="PF01139">
    <property type="entry name" value="RtcB"/>
    <property type="match status" value="1"/>
</dbReference>
<feature type="binding site" evidence="12">
    <location>
        <position position="236"/>
    </location>
    <ligand>
        <name>Mn(2+)</name>
        <dbReference type="ChEBI" id="CHEBI:29035"/>
        <label>2</label>
    </ligand>
</feature>
<comment type="subunit">
    <text evidence="13">Monomer.</text>
</comment>
<dbReference type="AlphaFoldDB" id="A0A5D0MKG5"/>
<keyword evidence="15" id="KW-1185">Reference proteome</keyword>
<dbReference type="GO" id="GO:0003972">
    <property type="term" value="F:RNA ligase (ATP) activity"/>
    <property type="evidence" value="ECO:0007669"/>
    <property type="project" value="TreeGrafter"/>
</dbReference>
<evidence type="ECO:0000256" key="2">
    <source>
        <dbReference type="ARBA" id="ARBA00022598"/>
    </source>
</evidence>
<dbReference type="GO" id="GO:0005525">
    <property type="term" value="F:GTP binding"/>
    <property type="evidence" value="ECO:0007669"/>
    <property type="project" value="UniProtKB-KW"/>
</dbReference>
<feature type="binding site" evidence="11">
    <location>
        <begin position="330"/>
        <end position="331"/>
    </location>
    <ligand>
        <name>GMP</name>
        <dbReference type="ChEBI" id="CHEBI:58115"/>
    </ligand>
</feature>
<feature type="binding site" evidence="11">
    <location>
        <begin position="204"/>
        <end position="208"/>
    </location>
    <ligand>
        <name>GMP</name>
        <dbReference type="ChEBI" id="CHEBI:58115"/>
    </ligand>
</feature>
<keyword evidence="7 12" id="KW-0464">Manganese</keyword>
<dbReference type="InterPro" id="IPR036025">
    <property type="entry name" value="RtcB-like_sf"/>
</dbReference>
<reference evidence="14" key="1">
    <citation type="submission" date="2019-08" db="EMBL/GenBank/DDBJ databases">
        <title>Genomic characterization of a novel candidate phylum (ARYD3) from a high temperature, high salinity tertiary oil reservoir in north central Oklahoma, USA.</title>
        <authorList>
            <person name="Youssef N.H."/>
            <person name="Yadav A."/>
            <person name="Elshahed M.S."/>
        </authorList>
    </citation>
    <scope>NUCLEOTIDE SEQUENCE [LARGE SCALE GENOMIC DNA]</scope>
    <source>
        <strain evidence="14">ARYD3</strain>
    </source>
</reference>
<dbReference type="SUPFAM" id="SSF103365">
    <property type="entry name" value="Hypothetical protein PH1602"/>
    <property type="match status" value="1"/>
</dbReference>
<keyword evidence="4 11" id="KW-0547">Nucleotide-binding</keyword>
<keyword evidence="3 12" id="KW-0479">Metal-binding</keyword>
<organism evidence="14 15">
    <name type="scientific">Candidatus Mcinerneyibacterium aminivorans</name>
    <dbReference type="NCBI Taxonomy" id="2703815"/>
    <lineage>
        <taxon>Bacteria</taxon>
        <taxon>Candidatus Macinerneyibacteriota</taxon>
        <taxon>Candidatus Mcinerneyibacteria</taxon>
        <taxon>Candidatus Mcinerneyibacteriales</taxon>
        <taxon>Candidatus Mcinerneyibacteriaceae</taxon>
        <taxon>Candidatus Mcinerneyibacterium</taxon>
    </lineage>
</organism>
<feature type="binding site" evidence="12">
    <location>
        <position position="98"/>
    </location>
    <ligand>
        <name>Mn(2+)</name>
        <dbReference type="ChEBI" id="CHEBI:29035"/>
        <label>1</label>
    </ligand>
</feature>
<accession>A0A5D0MKG5</accession>
<evidence type="ECO:0000256" key="12">
    <source>
        <dbReference type="PIRSR" id="PIRSR601233-3"/>
    </source>
</evidence>
<feature type="binding site" evidence="11">
    <location>
        <position position="481"/>
    </location>
    <ligand>
        <name>GMP</name>
        <dbReference type="ChEBI" id="CHEBI:58115"/>
    </ligand>
</feature>
<evidence type="ECO:0000256" key="11">
    <source>
        <dbReference type="PIRSR" id="PIRSR601233-2"/>
    </source>
</evidence>
<feature type="active site" description="GMP-histidine intermediate" evidence="10">
    <location>
        <position position="405"/>
    </location>
</feature>
<feature type="binding site" evidence="12">
    <location>
        <position position="205"/>
    </location>
    <ligand>
        <name>Mn(2+)</name>
        <dbReference type="ChEBI" id="CHEBI:29035"/>
        <label>1</label>
    </ligand>
</feature>
<dbReference type="GO" id="GO:0042245">
    <property type="term" value="P:RNA repair"/>
    <property type="evidence" value="ECO:0007669"/>
    <property type="project" value="UniProtKB-KW"/>
</dbReference>
<evidence type="ECO:0000256" key="7">
    <source>
        <dbReference type="ARBA" id="ARBA00023211"/>
    </source>
</evidence>
<evidence type="ECO:0000256" key="8">
    <source>
        <dbReference type="ARBA" id="ARBA00047746"/>
    </source>
</evidence>
<comment type="catalytic activity">
    <reaction evidence="8">
        <text>a 3'-end 3'-phospho-ribonucleotide-RNA + a 5'-end dephospho-ribonucleoside-RNA + GTP = a ribonucleotidyl-ribonucleotide-RNA + GMP + diphosphate</text>
        <dbReference type="Rhea" id="RHEA:68076"/>
        <dbReference type="Rhea" id="RHEA-COMP:10463"/>
        <dbReference type="Rhea" id="RHEA-COMP:13936"/>
        <dbReference type="Rhea" id="RHEA-COMP:17355"/>
        <dbReference type="ChEBI" id="CHEBI:33019"/>
        <dbReference type="ChEBI" id="CHEBI:37565"/>
        <dbReference type="ChEBI" id="CHEBI:58115"/>
        <dbReference type="ChEBI" id="CHEBI:83062"/>
        <dbReference type="ChEBI" id="CHEBI:138284"/>
        <dbReference type="ChEBI" id="CHEBI:173118"/>
        <dbReference type="EC" id="6.5.1.8"/>
    </reaction>
</comment>
<dbReference type="Proteomes" id="UP000324143">
    <property type="component" value="Unassembled WGS sequence"/>
</dbReference>
<protein>
    <recommendedName>
        <fullName evidence="13">tRNA-splicing ligase RtcB</fullName>
        <ecNumber evidence="13">6.5.1.-</ecNumber>
    </recommendedName>
</protein>
<comment type="similarity">
    <text evidence="1 13">Belongs to the RtcB family.</text>
</comment>
<evidence type="ECO:0000256" key="1">
    <source>
        <dbReference type="ARBA" id="ARBA00008071"/>
    </source>
</evidence>
<keyword evidence="2 13" id="KW-0436">Ligase</keyword>
<comment type="catalytic activity">
    <reaction evidence="9">
        <text>a 3'-end 2',3'-cyclophospho-ribonucleotide-RNA + a 5'-end dephospho-ribonucleoside-RNA + GTP + H2O = a ribonucleotidyl-ribonucleotide-RNA + GMP + diphosphate + H(+)</text>
        <dbReference type="Rhea" id="RHEA:68080"/>
        <dbReference type="Rhea" id="RHEA-COMP:10464"/>
        <dbReference type="Rhea" id="RHEA-COMP:13936"/>
        <dbReference type="Rhea" id="RHEA-COMP:17355"/>
        <dbReference type="ChEBI" id="CHEBI:15377"/>
        <dbReference type="ChEBI" id="CHEBI:15378"/>
        <dbReference type="ChEBI" id="CHEBI:33019"/>
        <dbReference type="ChEBI" id="CHEBI:37565"/>
        <dbReference type="ChEBI" id="CHEBI:58115"/>
        <dbReference type="ChEBI" id="CHEBI:83064"/>
        <dbReference type="ChEBI" id="CHEBI:138284"/>
        <dbReference type="ChEBI" id="CHEBI:173118"/>
        <dbReference type="EC" id="6.5.1.8"/>
    </reaction>
</comment>
<evidence type="ECO:0000256" key="10">
    <source>
        <dbReference type="PIRSR" id="PIRSR601233-1"/>
    </source>
</evidence>
<proteinExistence type="inferred from homology"/>
<evidence type="ECO:0000256" key="5">
    <source>
        <dbReference type="ARBA" id="ARBA00022800"/>
    </source>
</evidence>